<gene>
    <name evidence="1" type="ORF">GT037_002614</name>
</gene>
<dbReference type="EMBL" id="JAAABM010000003">
    <property type="protein sequence ID" value="KAF7678866.1"/>
    <property type="molecule type" value="Genomic_DNA"/>
</dbReference>
<accession>A0A8H7EI48</accession>
<comment type="caution">
    <text evidence="1">The sequence shown here is derived from an EMBL/GenBank/DDBJ whole genome shotgun (WGS) entry which is preliminary data.</text>
</comment>
<reference evidence="1" key="2">
    <citation type="submission" date="2020-08" db="EMBL/GenBank/DDBJ databases">
        <title>Draft Genome Sequence of Cumin Blight Pathogen Alternaria burnsii.</title>
        <authorList>
            <person name="Feng Z."/>
        </authorList>
    </citation>
    <scope>NUCLEOTIDE SEQUENCE</scope>
    <source>
        <strain evidence="1">CBS107.38</strain>
    </source>
</reference>
<organism evidence="1 2">
    <name type="scientific">Alternaria burnsii</name>
    <dbReference type="NCBI Taxonomy" id="1187904"/>
    <lineage>
        <taxon>Eukaryota</taxon>
        <taxon>Fungi</taxon>
        <taxon>Dikarya</taxon>
        <taxon>Ascomycota</taxon>
        <taxon>Pezizomycotina</taxon>
        <taxon>Dothideomycetes</taxon>
        <taxon>Pleosporomycetidae</taxon>
        <taxon>Pleosporales</taxon>
        <taxon>Pleosporineae</taxon>
        <taxon>Pleosporaceae</taxon>
        <taxon>Alternaria</taxon>
        <taxon>Alternaria sect. Alternaria</taxon>
    </lineage>
</organism>
<dbReference type="GeneID" id="62200839"/>
<keyword evidence="2" id="KW-1185">Reference proteome</keyword>
<evidence type="ECO:0000313" key="2">
    <source>
        <dbReference type="Proteomes" id="UP000596902"/>
    </source>
</evidence>
<proteinExistence type="predicted"/>
<evidence type="ECO:0000313" key="1">
    <source>
        <dbReference type="EMBL" id="KAF7678866.1"/>
    </source>
</evidence>
<dbReference type="RefSeq" id="XP_038788939.1">
    <property type="nucleotide sequence ID" value="XM_038927661.1"/>
</dbReference>
<sequence>MKHIPGSSRIISCLAHRTGRRLSRRSRSCGHESPVRPWRCGSSSEEWFQRQRRQAYRGEVQRVSEAYGDEDCERGCKRAV</sequence>
<reference evidence="1" key="1">
    <citation type="submission" date="2020-01" db="EMBL/GenBank/DDBJ databases">
        <authorList>
            <person name="Feng Z.H.Z."/>
        </authorList>
    </citation>
    <scope>NUCLEOTIDE SEQUENCE</scope>
    <source>
        <strain evidence="1">CBS107.38</strain>
    </source>
</reference>
<protein>
    <submittedName>
        <fullName evidence="1">Uncharacterized protein</fullName>
    </submittedName>
</protein>
<name>A0A8H7EI48_9PLEO</name>
<dbReference type="Proteomes" id="UP000596902">
    <property type="component" value="Unassembled WGS sequence"/>
</dbReference>
<dbReference type="AlphaFoldDB" id="A0A8H7EI48"/>